<reference evidence="2 3" key="1">
    <citation type="journal article" date="2013" name="Genome Announc.">
        <title>Draft Genome Sequence of Cesiribacter andamanensis Strain AMV16T, Isolated from a Soil Sample from a Mud Volcano in the Andaman Islands, India.</title>
        <authorList>
            <person name="Shivaji S."/>
            <person name="Ara S."/>
            <person name="Begum Z."/>
            <person name="Srinivas T.N."/>
            <person name="Singh A."/>
            <person name="Kumar Pinnaka A."/>
        </authorList>
    </citation>
    <scope>NUCLEOTIDE SEQUENCE [LARGE SCALE GENOMIC DNA]</scope>
    <source>
        <strain evidence="2 3">AMV16</strain>
    </source>
</reference>
<dbReference type="InterPro" id="IPR006076">
    <property type="entry name" value="FAD-dep_OxRdtase"/>
</dbReference>
<dbReference type="PANTHER" id="PTHR13847:SF281">
    <property type="entry name" value="FAD DEPENDENT OXIDOREDUCTASE DOMAIN-CONTAINING PROTEIN"/>
    <property type="match status" value="1"/>
</dbReference>
<dbReference type="PANTHER" id="PTHR13847">
    <property type="entry name" value="SARCOSINE DEHYDROGENASE-RELATED"/>
    <property type="match status" value="1"/>
</dbReference>
<comment type="caution">
    <text evidence="2">The sequence shown here is derived from an EMBL/GenBank/DDBJ whole genome shotgun (WGS) entry which is preliminary data.</text>
</comment>
<keyword evidence="3" id="KW-1185">Reference proteome</keyword>
<dbReference type="GO" id="GO:0005737">
    <property type="term" value="C:cytoplasm"/>
    <property type="evidence" value="ECO:0007669"/>
    <property type="project" value="TreeGrafter"/>
</dbReference>
<evidence type="ECO:0000313" key="3">
    <source>
        <dbReference type="Proteomes" id="UP000011910"/>
    </source>
</evidence>
<dbReference type="OrthoDB" id="1491488at2"/>
<dbReference type="SUPFAM" id="SSF51905">
    <property type="entry name" value="FAD/NAD(P)-binding domain"/>
    <property type="match status" value="1"/>
</dbReference>
<protein>
    <submittedName>
        <fullName evidence="2">Hydroxyglutarate oxidase</fullName>
    </submittedName>
</protein>
<dbReference type="Proteomes" id="UP000011910">
    <property type="component" value="Unassembled WGS sequence"/>
</dbReference>
<accession>M7N904</accession>
<evidence type="ECO:0000259" key="1">
    <source>
        <dbReference type="Pfam" id="PF01266"/>
    </source>
</evidence>
<sequence>MLSFWESERFVRAEYIIIGGGITGLSTAIELKESRPSARVLVLERGVFPSGASTRNAGFACFGSLTELLVDRQAMGDAAALQLVEERWLGLQKLRRRLGDAAMGYYQWGGYELIRRQELGCLEQLQGVNDWLKPLFGKALFQERKDLLQPFGFARERVETLIYNPLEGQVHTGQMMQALAALARARGVEVLTGVAVDRLEEEAGGVAVVALDPVRQSELRFFAEKVAVCTNAFARQLLPGLDLQPGRGQVLVTEPLDVLPFKGVFHLEEGYYYFRNIGRRLMLGGGRNLDFTTETTTQLQLNEQIQQALDQLLQEVILPGRRVPVAQRWSGIMAFGPIKQPLMQLKGERMAIGVRLGGMGVAIGSRLGQRLAAGLLKN</sequence>
<organism evidence="2 3">
    <name type="scientific">Cesiribacter andamanensis AMV16</name>
    <dbReference type="NCBI Taxonomy" id="1279009"/>
    <lineage>
        <taxon>Bacteria</taxon>
        <taxon>Pseudomonadati</taxon>
        <taxon>Bacteroidota</taxon>
        <taxon>Cytophagia</taxon>
        <taxon>Cytophagales</taxon>
        <taxon>Cesiribacteraceae</taxon>
        <taxon>Cesiribacter</taxon>
    </lineage>
</organism>
<evidence type="ECO:0000313" key="2">
    <source>
        <dbReference type="EMBL" id="EMR03732.1"/>
    </source>
</evidence>
<dbReference type="EMBL" id="AODQ01000019">
    <property type="protein sequence ID" value="EMR03732.1"/>
    <property type="molecule type" value="Genomic_DNA"/>
</dbReference>
<dbReference type="Pfam" id="PF01266">
    <property type="entry name" value="DAO"/>
    <property type="match status" value="1"/>
</dbReference>
<gene>
    <name evidence="2" type="ORF">ADICEAN_01166</name>
</gene>
<dbReference type="PATRIC" id="fig|1279009.4.peg.1178"/>
<dbReference type="STRING" id="1279009.ADICEAN_01166"/>
<feature type="domain" description="FAD dependent oxidoreductase" evidence="1">
    <location>
        <begin position="15"/>
        <end position="372"/>
    </location>
</feature>
<dbReference type="Gene3D" id="3.30.9.10">
    <property type="entry name" value="D-Amino Acid Oxidase, subunit A, domain 2"/>
    <property type="match status" value="1"/>
</dbReference>
<dbReference type="Gene3D" id="3.50.50.60">
    <property type="entry name" value="FAD/NAD(P)-binding domain"/>
    <property type="match status" value="1"/>
</dbReference>
<dbReference type="RefSeq" id="WP_009194566.1">
    <property type="nucleotide sequence ID" value="NZ_AODQ01000019.1"/>
</dbReference>
<proteinExistence type="predicted"/>
<name>M7N904_9BACT</name>
<dbReference type="InterPro" id="IPR036188">
    <property type="entry name" value="FAD/NAD-bd_sf"/>
</dbReference>
<dbReference type="eggNOG" id="COG0665">
    <property type="taxonomic scope" value="Bacteria"/>
</dbReference>
<dbReference type="AlphaFoldDB" id="M7N904"/>